<dbReference type="SUPFAM" id="SSF52540">
    <property type="entry name" value="P-loop containing nucleoside triphosphate hydrolases"/>
    <property type="match status" value="1"/>
</dbReference>
<feature type="domain" description="DNA2/NAM7 helicase helicase" evidence="2">
    <location>
        <begin position="705"/>
        <end position="778"/>
    </location>
</feature>
<evidence type="ECO:0000256" key="1">
    <source>
        <dbReference type="SAM" id="MobiDB-lite"/>
    </source>
</evidence>
<dbReference type="RefSeq" id="WP_279057890.1">
    <property type="nucleotide sequence ID" value="NZ_CAMXYX010000001.1"/>
</dbReference>
<protein>
    <submittedName>
        <fullName evidence="5">DUF4011 domain-containing protein</fullName>
    </submittedName>
</protein>
<evidence type="ECO:0000259" key="4">
    <source>
        <dbReference type="Pfam" id="PF18741"/>
    </source>
</evidence>
<proteinExistence type="predicted"/>
<dbReference type="PANTHER" id="PTHR10887:SF495">
    <property type="entry name" value="HELICASE SENATAXIN ISOFORM X1-RELATED"/>
    <property type="match status" value="1"/>
</dbReference>
<feature type="domain" description="Restriction endonuclease type II-like" evidence="4">
    <location>
        <begin position="1652"/>
        <end position="1743"/>
    </location>
</feature>
<evidence type="ECO:0000259" key="2">
    <source>
        <dbReference type="Pfam" id="PF13086"/>
    </source>
</evidence>
<dbReference type="InterPro" id="IPR027417">
    <property type="entry name" value="P-loop_NTPase"/>
</dbReference>
<evidence type="ECO:0000313" key="6">
    <source>
        <dbReference type="Proteomes" id="UP001219297"/>
    </source>
</evidence>
<organism evidence="5 6">
    <name type="scientific">Actinotignum sanguinis</name>
    <dbReference type="NCBI Taxonomy" id="1445614"/>
    <lineage>
        <taxon>Bacteria</taxon>
        <taxon>Bacillati</taxon>
        <taxon>Actinomycetota</taxon>
        <taxon>Actinomycetes</taxon>
        <taxon>Actinomycetales</taxon>
        <taxon>Actinomycetaceae</taxon>
        <taxon>Actinotignum</taxon>
    </lineage>
</organism>
<feature type="compositionally biased region" description="Basic and acidic residues" evidence="1">
    <location>
        <begin position="1753"/>
        <end position="1768"/>
    </location>
</feature>
<dbReference type="Pfam" id="PF13195">
    <property type="entry name" value="DUF4011"/>
    <property type="match status" value="1"/>
</dbReference>
<feature type="region of interest" description="Disordered" evidence="1">
    <location>
        <begin position="1753"/>
        <end position="1895"/>
    </location>
</feature>
<sequence>MGSEGVDVLVVESGILRVEISYAGKTGWALAHNQVPVVKNILVSNSSESEASECAHLELTARIGSNLLFDITVPVPELRPGKTTAIAPRFLEQTRLDPNNPLLQATESQPGTLEAHLRCEGSSTAESARTSLRILAPNEWFHAPAYFESLAAFAQPNAPQIPALVRKVSDLLKEATGDASVQGYQAGTERVLQIMSAVYAVLAAEDIRYVTPPASFENTGQRIRTTEEVLTAQAGTCIDLVLAYAALAQACGLLPVIILVPGHALVGIATTEDGLREPVITEPAAINNYLRSGAVLALDATFYDASLSFSDNLNRTKAQLTDGTVLALIGLTESHRDGLRPLPTQAPPASALPDTATAGDTSTSSTQLSSPAADIRAAGKLVQQLRLEDSADHLTLDTADPAPARVQRWKRELLDLTLRNRLLNIKPAKEVLEFEVRAGMLADIDDRISRGDRITMRAQDDLSDNRFLRGTTDVSDLSDSEVSSELSERGILFGHVTDYRYADFFKNLARTTKTLAEETGSANLYLMLGTMRYTSKNGKDARAPLFLLPVRLRGGSGRSRFTIQADNSAEATPNHSLVEWLHQEHGVHITALSEPKLDDSGLDIDYVLREISAALVRENLPFTVTRDAYLGIAKFSTFGMWRDLRDHWDIFMESPVFEHLTLHPGESFVEPGDLPPIEDITPNEAELNLPIPADGAQMRVVSAAGKGYSFVVEGPPGTGKSQTITNILAHLLEQGKRILFVAEKQAALDVVKTRMERIGLAPFILDLHGGEQRPQAIRDQLRGAIDASVHYDMHRWDNARALLRSRLEPLAAYPALVHGMNAAGHSLWSAVTASLDLGEGAVAVVPQRCVTDPNARATIAAIDEALPNIAVRARSTDLAAMSAWRLVGPHHAPLPELIRAFDGLAIMAAHCEHYPEIADTLESVPLADVRKALDGTTPLLDPAEARHLASSTWKIASVADKLARLAPELKFFTDLFSPTFFAYGETSSLTHALDDLAEGGFFGKKKRLAAYRSALIPALPAGKEPDIEGEHSPDTVRAALGRLSYMRRAVADLETELESIPGARQRVSVPLSDPSAPAALAEAASSLERSVELSTRFPALVELTRRANNMDDVRAALEVISASWNSWVHAADLQLPAENRWMSVFKEWYPRWSAAGRDSLAAAVEWRRATAILRDNGLEEFQHQIEMGEVPDRDISLAFRRGVASTSAEERMRSFSGHISLSEQNSSDLARLQEAFATIQGEATQALPATLMARRSFRPGELHGKVGTLRRNLDRKRGARSFRSLLEEFTEEILEATPCFFASPASLATFVDPTAVVFDVVIFDEASQITVDQAMGAIGRAKAVIISGDSRQMPPTRFGKTGPFSGDDEDLDDPDRPLVETVVSDLESILSEAVESGLPRLWLSWHYRSRDESLIAFSNEAYYEGKLSSFPSPGSAGLFGGAGVSMRRVDGTFDRSRGATFRTNRVEAEEIVRDIHRRLNSPALAHQSIGVVTFNIQQRNLILDLLEDSRDPLIRAAMEQEKDPLFVKNLENVQGDERDVIIFSTAFSPREPGGPLPLNFGPLSREGGERRFNVAITRARSEVLVVTSFDPEDIDLNRTRSRGMQDLREYMLRARARTHNDGAAAAPADTDAEGSSAIPRALSINDNPVRDRLMHELRERGWEVEGDYGLSSYTLDIVVREPGSKVWLLAVMFDDEKWSSLPTVTDRDITPQLLTSMMGWLAVERVWLPELRRDAAGVIDRIDASARAARERYQEEERKAEKRQERAAKKLAGRKAKLTREAAADSDAAPCEDLSQHGELTPKPDLTRRDPVSANRAPVRTHQDPDVEPALTWREVPSMQRSTPTKAKRAAEPAQRGTQEDPQPTPQSAPQPKRSTIRVALKPATPENPTDTSEERWRFGEAWEKHGTQPGKSARQTSASVDDWGADIPPCPAPLTLPDTSPLGSREELEFPMSTARTAEVREAVREMIEESAPLPLQSLRVAIVKRFGRQRTSEKVNKILDTFIPQDQIFVDDSEGQEFVWPEDVYPENWHYYRPYPGRILSEIPLREIYNMARVLVEKYPGEYQWGQFPDEDFVRRILKEFSLLRLSPDSQARVSEALLLYGKRQ</sequence>
<dbReference type="CDD" id="cd18808">
    <property type="entry name" value="SF1_C_Upf1"/>
    <property type="match status" value="1"/>
</dbReference>
<evidence type="ECO:0000313" key="5">
    <source>
        <dbReference type="EMBL" id="MDE1655802.1"/>
    </source>
</evidence>
<dbReference type="InterPro" id="IPR041677">
    <property type="entry name" value="DNA2/NAM7_AAA_11"/>
</dbReference>
<evidence type="ECO:0000259" key="3">
    <source>
        <dbReference type="Pfam" id="PF13087"/>
    </source>
</evidence>
<keyword evidence="6" id="KW-1185">Reference proteome</keyword>
<dbReference type="Pfam" id="PF13086">
    <property type="entry name" value="AAA_11"/>
    <property type="match status" value="1"/>
</dbReference>
<dbReference type="InterPro" id="IPR049468">
    <property type="entry name" value="Restrct_endonuc-II-like_dom"/>
</dbReference>
<reference evidence="5 6" key="1">
    <citation type="submission" date="2023-02" db="EMBL/GenBank/DDBJ databases">
        <title>Defining the Infant Male Urobiome and Moving Towards Mechanisms in Urobiome Research.</title>
        <authorList>
            <person name="Reasoner S."/>
            <person name="Flores V."/>
            <person name="Van Horn G."/>
            <person name="Morales G."/>
            <person name="Peard L."/>
            <person name="Abelson B."/>
            <person name="Manuel C."/>
            <person name="Lee J."/>
            <person name="Baker B."/>
            <person name="Williams T."/>
            <person name="Schmitz J."/>
            <person name="Clayton D."/>
            <person name="Hadjifrangiskou M."/>
        </authorList>
    </citation>
    <scope>NUCLEOTIDE SEQUENCE [LARGE SCALE GENOMIC DNA]</scope>
    <source>
        <strain evidence="5 6">AS1053</strain>
    </source>
</reference>
<dbReference type="EMBL" id="JARBHI010000003">
    <property type="protein sequence ID" value="MDE1655802.1"/>
    <property type="molecule type" value="Genomic_DNA"/>
</dbReference>
<dbReference type="InterPro" id="IPR045055">
    <property type="entry name" value="DNA2/NAM7-like"/>
</dbReference>
<dbReference type="Pfam" id="PF13087">
    <property type="entry name" value="AAA_12"/>
    <property type="match status" value="1"/>
</dbReference>
<dbReference type="InterPro" id="IPR041679">
    <property type="entry name" value="DNA2/NAM7-like_C"/>
</dbReference>
<comment type="caution">
    <text evidence="5">The sequence shown here is derived from an EMBL/GenBank/DDBJ whole genome shotgun (WGS) entry which is preliminary data.</text>
</comment>
<accession>A0ABT5V757</accession>
<dbReference type="Proteomes" id="UP001219297">
    <property type="component" value="Unassembled WGS sequence"/>
</dbReference>
<dbReference type="PANTHER" id="PTHR10887">
    <property type="entry name" value="DNA2/NAM7 HELICASE FAMILY"/>
    <property type="match status" value="1"/>
</dbReference>
<dbReference type="Gene3D" id="3.40.50.300">
    <property type="entry name" value="P-loop containing nucleotide triphosphate hydrolases"/>
    <property type="match status" value="3"/>
</dbReference>
<feature type="compositionally biased region" description="Basic and acidic residues" evidence="1">
    <location>
        <begin position="1794"/>
        <end position="1811"/>
    </location>
</feature>
<gene>
    <name evidence="5" type="ORF">PWJ81_01800</name>
</gene>
<feature type="domain" description="DNA2/NAM7 helicase-like C-terminal" evidence="3">
    <location>
        <begin position="1388"/>
        <end position="1588"/>
    </location>
</feature>
<dbReference type="InterPro" id="IPR025103">
    <property type="entry name" value="DUF4011"/>
</dbReference>
<name>A0ABT5V757_9ACTO</name>
<dbReference type="InterPro" id="IPR047187">
    <property type="entry name" value="SF1_C_Upf1"/>
</dbReference>
<feature type="region of interest" description="Disordered" evidence="1">
    <location>
        <begin position="1350"/>
        <end position="1373"/>
    </location>
</feature>
<dbReference type="Pfam" id="PF18741">
    <property type="entry name" value="MTES_1575"/>
    <property type="match status" value="1"/>
</dbReference>
<feature type="compositionally biased region" description="Low complexity" evidence="1">
    <location>
        <begin position="354"/>
        <end position="366"/>
    </location>
</feature>
<feature type="region of interest" description="Disordered" evidence="1">
    <location>
        <begin position="337"/>
        <end position="372"/>
    </location>
</feature>